<evidence type="ECO:0000313" key="8">
    <source>
        <dbReference type="EMBL" id="KGO98608.1"/>
    </source>
</evidence>
<dbReference type="GO" id="GO:0005886">
    <property type="term" value="C:plasma membrane"/>
    <property type="evidence" value="ECO:0007669"/>
    <property type="project" value="UniProtKB-ARBA"/>
</dbReference>
<name>A0A0A0M6I6_9GAMM</name>
<keyword evidence="4" id="KW-0808">Transferase</keyword>
<proteinExistence type="predicted"/>
<dbReference type="PANTHER" id="PTHR42878:SF15">
    <property type="entry name" value="BACTERIOPHYTOCHROME"/>
    <property type="match status" value="1"/>
</dbReference>
<dbReference type="SUPFAM" id="SSF47384">
    <property type="entry name" value="Homodimeric domain of signal transducing histidine kinase"/>
    <property type="match status" value="1"/>
</dbReference>
<dbReference type="GO" id="GO:0000156">
    <property type="term" value="F:phosphorelay response regulator activity"/>
    <property type="evidence" value="ECO:0007669"/>
    <property type="project" value="TreeGrafter"/>
</dbReference>
<evidence type="ECO:0000313" key="9">
    <source>
        <dbReference type="Proteomes" id="UP000030003"/>
    </source>
</evidence>
<dbReference type="PRINTS" id="PR00344">
    <property type="entry name" value="BCTRLSENSOR"/>
</dbReference>
<dbReference type="InterPro" id="IPR036890">
    <property type="entry name" value="HATPase_C_sf"/>
</dbReference>
<keyword evidence="9" id="KW-1185">Reference proteome</keyword>
<dbReference type="SUPFAM" id="SSF55874">
    <property type="entry name" value="ATPase domain of HSP90 chaperone/DNA topoisomerase II/histidine kinase"/>
    <property type="match status" value="1"/>
</dbReference>
<dbReference type="SMART" id="SM00388">
    <property type="entry name" value="HisKA"/>
    <property type="match status" value="1"/>
</dbReference>
<evidence type="ECO:0000256" key="4">
    <source>
        <dbReference type="ARBA" id="ARBA00022679"/>
    </source>
</evidence>
<dbReference type="SMART" id="SM00387">
    <property type="entry name" value="HATPase_c"/>
    <property type="match status" value="1"/>
</dbReference>
<dbReference type="Proteomes" id="UP000030003">
    <property type="component" value="Unassembled WGS sequence"/>
</dbReference>
<dbReference type="GO" id="GO:0007234">
    <property type="term" value="P:osmosensory signaling via phosphorelay pathway"/>
    <property type="evidence" value="ECO:0007669"/>
    <property type="project" value="TreeGrafter"/>
</dbReference>
<reference evidence="8 9" key="1">
    <citation type="submission" date="2013-08" db="EMBL/GenBank/DDBJ databases">
        <title>Genomic analysis of Lysobacter defluvii.</title>
        <authorList>
            <person name="Wang Q."/>
            <person name="Wang G."/>
        </authorList>
    </citation>
    <scope>NUCLEOTIDE SEQUENCE [LARGE SCALE GENOMIC DNA]</scope>
    <source>
        <strain evidence="8 9">IMMIB APB-9</strain>
    </source>
</reference>
<evidence type="ECO:0000259" key="7">
    <source>
        <dbReference type="PROSITE" id="PS50109"/>
    </source>
</evidence>
<evidence type="ECO:0000256" key="5">
    <source>
        <dbReference type="ARBA" id="ARBA00022777"/>
    </source>
</evidence>
<dbReference type="Gene3D" id="1.10.287.130">
    <property type="match status" value="1"/>
</dbReference>
<dbReference type="InterPro" id="IPR003594">
    <property type="entry name" value="HATPase_dom"/>
</dbReference>
<comment type="catalytic activity">
    <reaction evidence="1">
        <text>ATP + protein L-histidine = ADP + protein N-phospho-L-histidine.</text>
        <dbReference type="EC" id="2.7.13.3"/>
    </reaction>
</comment>
<dbReference type="CDD" id="cd00082">
    <property type="entry name" value="HisKA"/>
    <property type="match status" value="1"/>
</dbReference>
<comment type="caution">
    <text evidence="8">The sequence shown here is derived from an EMBL/GenBank/DDBJ whole genome shotgun (WGS) entry which is preliminary data.</text>
</comment>
<dbReference type="EMBL" id="AVBH01000064">
    <property type="protein sequence ID" value="KGO98608.1"/>
    <property type="molecule type" value="Genomic_DNA"/>
</dbReference>
<gene>
    <name evidence="8" type="ORF">N791_01065</name>
</gene>
<dbReference type="GO" id="GO:0000155">
    <property type="term" value="F:phosphorelay sensor kinase activity"/>
    <property type="evidence" value="ECO:0007669"/>
    <property type="project" value="InterPro"/>
</dbReference>
<dbReference type="InterPro" id="IPR036097">
    <property type="entry name" value="HisK_dim/P_sf"/>
</dbReference>
<dbReference type="PANTHER" id="PTHR42878">
    <property type="entry name" value="TWO-COMPONENT HISTIDINE KINASE"/>
    <property type="match status" value="1"/>
</dbReference>
<dbReference type="InterPro" id="IPR003661">
    <property type="entry name" value="HisK_dim/P_dom"/>
</dbReference>
<keyword evidence="5 8" id="KW-0418">Kinase</keyword>
<dbReference type="FunFam" id="3.30.565.10:FF:000006">
    <property type="entry name" value="Sensor histidine kinase WalK"/>
    <property type="match status" value="1"/>
</dbReference>
<evidence type="ECO:0000256" key="1">
    <source>
        <dbReference type="ARBA" id="ARBA00000085"/>
    </source>
</evidence>
<dbReference type="InterPro" id="IPR050351">
    <property type="entry name" value="BphY/WalK/GraS-like"/>
</dbReference>
<feature type="domain" description="Histidine kinase" evidence="7">
    <location>
        <begin position="15"/>
        <end position="231"/>
    </location>
</feature>
<dbReference type="InterPro" id="IPR005467">
    <property type="entry name" value="His_kinase_dom"/>
</dbReference>
<evidence type="ECO:0000256" key="2">
    <source>
        <dbReference type="ARBA" id="ARBA00012438"/>
    </source>
</evidence>
<protein>
    <recommendedName>
        <fullName evidence="2">histidine kinase</fullName>
        <ecNumber evidence="2">2.7.13.3</ecNumber>
    </recommendedName>
</protein>
<dbReference type="eggNOG" id="COG4251">
    <property type="taxonomic scope" value="Bacteria"/>
</dbReference>
<accession>A0A0A0M6I6</accession>
<dbReference type="AlphaFoldDB" id="A0A0A0M6I6"/>
<dbReference type="Pfam" id="PF02518">
    <property type="entry name" value="HATPase_c"/>
    <property type="match status" value="1"/>
</dbReference>
<organism evidence="8 9">
    <name type="scientific">Lysobacter defluvii IMMIB APB-9 = DSM 18482</name>
    <dbReference type="NCBI Taxonomy" id="1385515"/>
    <lineage>
        <taxon>Bacteria</taxon>
        <taxon>Pseudomonadati</taxon>
        <taxon>Pseudomonadota</taxon>
        <taxon>Gammaproteobacteria</taxon>
        <taxon>Lysobacterales</taxon>
        <taxon>Lysobacteraceae</taxon>
        <taxon>Novilysobacter</taxon>
    </lineage>
</organism>
<dbReference type="InterPro" id="IPR004358">
    <property type="entry name" value="Sig_transdc_His_kin-like_C"/>
</dbReference>
<sequence length="237" mass="25998">MEEASRRQLQMFVDAVAHDLRAPLRSIQSFSRLLEDRAAAQLDGQSRDHLRRIQHAAERMDGLLRGLAELSQATNAEFRSGPVDLGLLCEWVLAELQDTTPDRGVEATTSGLEDLRVEGDERLLRLALARILDNAWRFTPAGEPVRLEIRGSRDDGRVRLSIRDQGVGFDMRYAHKIFEPFQRLHGPEDGAGHGLGLAVAQRVVARHGGRVRAESTDAGGTTIELELPTAGGGSGIP</sequence>
<dbReference type="EC" id="2.7.13.3" evidence="2"/>
<feature type="region of interest" description="Disordered" evidence="6">
    <location>
        <begin position="210"/>
        <end position="237"/>
    </location>
</feature>
<evidence type="ECO:0000256" key="3">
    <source>
        <dbReference type="ARBA" id="ARBA00022553"/>
    </source>
</evidence>
<dbReference type="PROSITE" id="PS50109">
    <property type="entry name" value="HIS_KIN"/>
    <property type="match status" value="1"/>
</dbReference>
<dbReference type="Gene3D" id="3.30.565.10">
    <property type="entry name" value="Histidine kinase-like ATPase, C-terminal domain"/>
    <property type="match status" value="1"/>
</dbReference>
<keyword evidence="3" id="KW-0597">Phosphoprotein</keyword>
<dbReference type="Pfam" id="PF00512">
    <property type="entry name" value="HisKA"/>
    <property type="match status" value="1"/>
</dbReference>
<evidence type="ECO:0000256" key="6">
    <source>
        <dbReference type="SAM" id="MobiDB-lite"/>
    </source>
</evidence>
<dbReference type="STRING" id="1385515.GCA_000423325_02429"/>
<dbReference type="GO" id="GO:0030295">
    <property type="term" value="F:protein kinase activator activity"/>
    <property type="evidence" value="ECO:0007669"/>
    <property type="project" value="TreeGrafter"/>
</dbReference>